<sequence>MALLLSGCLMQPGNIEANDPYEHIRAEFSQCRAQALKMDASAREHQSVAQYHTAANLFGHCVERYSTYTTVVSADEMLEMQALSILGFIKAGDLQSAEEQLQIMRDAFPDHDLYFSDGSSFVDSIYLLLDTAPTASNNRRLLNVNPTVSAERQRRDYWLQY</sequence>
<reference evidence="2" key="1">
    <citation type="submission" date="2017-08" db="EMBL/GenBank/DDBJ databases">
        <title>Direct submision.</title>
        <authorList>
            <person name="Kim S.-J."/>
            <person name="Rhee S.-K."/>
        </authorList>
    </citation>
    <scope>NUCLEOTIDE SEQUENCE [LARGE SCALE GENOMIC DNA]</scope>
    <source>
        <strain evidence="2">GI5</strain>
    </source>
</reference>
<protein>
    <recommendedName>
        <fullName evidence="3">Outer membrane lipoprotein BamD-like domain-containing protein</fullName>
    </recommendedName>
</protein>
<keyword evidence="2" id="KW-1185">Reference proteome</keyword>
<dbReference type="AlphaFoldDB" id="A0A2K9LLE9"/>
<evidence type="ECO:0000313" key="1">
    <source>
        <dbReference type="EMBL" id="AUM13158.1"/>
    </source>
</evidence>
<dbReference type="KEGG" id="kak:Kalk_12295"/>
<dbReference type="Proteomes" id="UP000235116">
    <property type="component" value="Chromosome"/>
</dbReference>
<accession>A0A2K9LLE9</accession>
<gene>
    <name evidence="1" type="ORF">Kalk_12295</name>
</gene>
<evidence type="ECO:0008006" key="3">
    <source>
        <dbReference type="Google" id="ProtNLM"/>
    </source>
</evidence>
<evidence type="ECO:0000313" key="2">
    <source>
        <dbReference type="Proteomes" id="UP000235116"/>
    </source>
</evidence>
<dbReference type="EMBL" id="CP022684">
    <property type="protein sequence ID" value="AUM13158.1"/>
    <property type="molecule type" value="Genomic_DNA"/>
</dbReference>
<organism evidence="1 2">
    <name type="scientific">Ketobacter alkanivorans</name>
    <dbReference type="NCBI Taxonomy" id="1917421"/>
    <lineage>
        <taxon>Bacteria</taxon>
        <taxon>Pseudomonadati</taxon>
        <taxon>Pseudomonadota</taxon>
        <taxon>Gammaproteobacteria</taxon>
        <taxon>Pseudomonadales</taxon>
        <taxon>Ketobacteraceae</taxon>
        <taxon>Ketobacter</taxon>
    </lineage>
</organism>
<proteinExistence type="predicted"/>
<name>A0A2K9LLE9_9GAMM</name>